<reference evidence="3" key="1">
    <citation type="journal article" date="2014" name="Proc. Natl. Acad. Sci. U.S.A.">
        <title>Extensive sampling of basidiomycete genomes demonstrates inadequacy of the white-rot/brown-rot paradigm for wood decay fungi.</title>
        <authorList>
            <person name="Riley R."/>
            <person name="Salamov A.A."/>
            <person name="Brown D.W."/>
            <person name="Nagy L.G."/>
            <person name="Floudas D."/>
            <person name="Held B.W."/>
            <person name="Levasseur A."/>
            <person name="Lombard V."/>
            <person name="Morin E."/>
            <person name="Otillar R."/>
            <person name="Lindquist E.A."/>
            <person name="Sun H."/>
            <person name="LaButti K.M."/>
            <person name="Schmutz J."/>
            <person name="Jabbour D."/>
            <person name="Luo H."/>
            <person name="Baker S.E."/>
            <person name="Pisabarro A.G."/>
            <person name="Walton J.D."/>
            <person name="Blanchette R.A."/>
            <person name="Henrissat B."/>
            <person name="Martin F."/>
            <person name="Cullen D."/>
            <person name="Hibbett D.S."/>
            <person name="Grigoriev I.V."/>
        </authorList>
    </citation>
    <scope>NUCLEOTIDE SEQUENCE [LARGE SCALE GENOMIC DNA]</scope>
    <source>
        <strain evidence="3">CBS 339.88</strain>
    </source>
</reference>
<sequence length="184" mass="21216">MWGFGIPTYEVKMDIDMYESESERNGMRMDIYVCEKKQAYRKVGSQETKIVEETKEQEEGDRFRKKIKSLQRCKIQRQPEAIPAAIKAENTQAQVKCAGKRAYPTPPRAKDADQSRVKQRNAERQTRPNENGKVTNSTGQTKPNQTNAVERKELNAQRKVGRILRSIIRRSTSTAVNIKNEIEK</sequence>
<feature type="compositionally biased region" description="Basic and acidic residues" evidence="1">
    <location>
        <begin position="108"/>
        <end position="127"/>
    </location>
</feature>
<dbReference type="AlphaFoldDB" id="A0A067T588"/>
<evidence type="ECO:0000313" key="2">
    <source>
        <dbReference type="EMBL" id="KDR77472.1"/>
    </source>
</evidence>
<feature type="compositionally biased region" description="Polar residues" evidence="1">
    <location>
        <begin position="128"/>
        <end position="148"/>
    </location>
</feature>
<organism evidence="2 3">
    <name type="scientific">Galerina marginata (strain CBS 339.88)</name>
    <dbReference type="NCBI Taxonomy" id="685588"/>
    <lineage>
        <taxon>Eukaryota</taxon>
        <taxon>Fungi</taxon>
        <taxon>Dikarya</taxon>
        <taxon>Basidiomycota</taxon>
        <taxon>Agaricomycotina</taxon>
        <taxon>Agaricomycetes</taxon>
        <taxon>Agaricomycetidae</taxon>
        <taxon>Agaricales</taxon>
        <taxon>Agaricineae</taxon>
        <taxon>Strophariaceae</taxon>
        <taxon>Galerina</taxon>
    </lineage>
</organism>
<protein>
    <submittedName>
        <fullName evidence="2">Uncharacterized protein</fullName>
    </submittedName>
</protein>
<name>A0A067T588_GALM3</name>
<dbReference type="HOGENOM" id="CLU_1468241_0_0_1"/>
<keyword evidence="3" id="KW-1185">Reference proteome</keyword>
<evidence type="ECO:0000256" key="1">
    <source>
        <dbReference type="SAM" id="MobiDB-lite"/>
    </source>
</evidence>
<feature type="region of interest" description="Disordered" evidence="1">
    <location>
        <begin position="78"/>
        <end position="158"/>
    </location>
</feature>
<proteinExistence type="predicted"/>
<evidence type="ECO:0000313" key="3">
    <source>
        <dbReference type="Proteomes" id="UP000027222"/>
    </source>
</evidence>
<gene>
    <name evidence="2" type="ORF">GALMADRAFT_209823</name>
</gene>
<accession>A0A067T588</accession>
<dbReference type="Proteomes" id="UP000027222">
    <property type="component" value="Unassembled WGS sequence"/>
</dbReference>
<dbReference type="EMBL" id="KL142376">
    <property type="protein sequence ID" value="KDR77472.1"/>
    <property type="molecule type" value="Genomic_DNA"/>
</dbReference>